<dbReference type="Pfam" id="PF04647">
    <property type="entry name" value="AgrB"/>
    <property type="match status" value="1"/>
</dbReference>
<dbReference type="Proteomes" id="UP000602647">
    <property type="component" value="Unassembled WGS sequence"/>
</dbReference>
<protein>
    <submittedName>
        <fullName evidence="9">Accessory gene regulator B family protein</fullName>
    </submittedName>
</protein>
<proteinExistence type="predicted"/>
<evidence type="ECO:0000313" key="10">
    <source>
        <dbReference type="Proteomes" id="UP000602647"/>
    </source>
</evidence>
<keyword evidence="1" id="KW-1003">Cell membrane</keyword>
<keyword evidence="2" id="KW-0673">Quorum sensing</keyword>
<accession>A0A923SVS8</accession>
<keyword evidence="7 8" id="KW-0472">Membrane</keyword>
<sequence>MAKFKKLLLSQPGLSDLDRLKISYASELVRNESIKTVLYGILFFLAGYFPEFLLWLAMSCTIRTFAGGIHMRTNVGCFCMGLVTMGLGILLLPRLPISQSVFLSALWICAAVICLLSPIASYKRPFKTKERYRLCKKWSILFTLAWSLILTFAPAPAYLQNCGVCYLVLQAVQMIAQSVYRYFKHKKSIGGLHDVQKNAL</sequence>
<dbReference type="GO" id="GO:0008233">
    <property type="term" value="F:peptidase activity"/>
    <property type="evidence" value="ECO:0007669"/>
    <property type="project" value="UniProtKB-KW"/>
</dbReference>
<evidence type="ECO:0000256" key="6">
    <source>
        <dbReference type="ARBA" id="ARBA00022989"/>
    </source>
</evidence>
<dbReference type="RefSeq" id="WP_187302772.1">
    <property type="nucleotide sequence ID" value="NZ_JACRYT010000006.1"/>
</dbReference>
<comment type="caution">
    <text evidence="9">The sequence shown here is derived from an EMBL/GenBank/DDBJ whole genome shotgun (WGS) entry which is preliminary data.</text>
</comment>
<dbReference type="InterPro" id="IPR006741">
    <property type="entry name" value="AgrB"/>
</dbReference>
<dbReference type="AlphaFoldDB" id="A0A923SVS8"/>
<feature type="transmembrane region" description="Helical" evidence="8">
    <location>
        <begin position="37"/>
        <end position="57"/>
    </location>
</feature>
<gene>
    <name evidence="9" type="ORF">H9L42_07470</name>
</gene>
<dbReference type="GO" id="GO:0009372">
    <property type="term" value="P:quorum sensing"/>
    <property type="evidence" value="ECO:0007669"/>
    <property type="project" value="UniProtKB-KW"/>
</dbReference>
<name>A0A923SVS8_9FIRM</name>
<evidence type="ECO:0000256" key="7">
    <source>
        <dbReference type="ARBA" id="ARBA00023136"/>
    </source>
</evidence>
<keyword evidence="3" id="KW-0645">Protease</keyword>
<evidence type="ECO:0000256" key="4">
    <source>
        <dbReference type="ARBA" id="ARBA00022692"/>
    </source>
</evidence>
<evidence type="ECO:0000313" key="9">
    <source>
        <dbReference type="EMBL" id="MBC6679663.1"/>
    </source>
</evidence>
<evidence type="ECO:0000256" key="8">
    <source>
        <dbReference type="SAM" id="Phobius"/>
    </source>
</evidence>
<dbReference type="GO" id="GO:0016020">
    <property type="term" value="C:membrane"/>
    <property type="evidence" value="ECO:0007669"/>
    <property type="project" value="InterPro"/>
</dbReference>
<organism evidence="9 10">
    <name type="scientific">Zhenpiania hominis</name>
    <dbReference type="NCBI Taxonomy" id="2763644"/>
    <lineage>
        <taxon>Bacteria</taxon>
        <taxon>Bacillati</taxon>
        <taxon>Bacillota</taxon>
        <taxon>Clostridia</taxon>
        <taxon>Peptostreptococcales</taxon>
        <taxon>Anaerovoracaceae</taxon>
        <taxon>Zhenpiania</taxon>
    </lineage>
</organism>
<evidence type="ECO:0000256" key="3">
    <source>
        <dbReference type="ARBA" id="ARBA00022670"/>
    </source>
</evidence>
<keyword evidence="10" id="KW-1185">Reference proteome</keyword>
<evidence type="ECO:0000256" key="1">
    <source>
        <dbReference type="ARBA" id="ARBA00022475"/>
    </source>
</evidence>
<evidence type="ECO:0000256" key="5">
    <source>
        <dbReference type="ARBA" id="ARBA00022801"/>
    </source>
</evidence>
<reference evidence="9" key="1">
    <citation type="submission" date="2020-08" db="EMBL/GenBank/DDBJ databases">
        <title>Genome public.</title>
        <authorList>
            <person name="Liu C."/>
            <person name="Sun Q."/>
        </authorList>
    </citation>
    <scope>NUCLEOTIDE SEQUENCE</scope>
    <source>
        <strain evidence="9">BX12</strain>
    </source>
</reference>
<keyword evidence="4 8" id="KW-0812">Transmembrane</keyword>
<feature type="transmembrane region" description="Helical" evidence="8">
    <location>
        <begin position="97"/>
        <end position="117"/>
    </location>
</feature>
<dbReference type="GO" id="GO:0006508">
    <property type="term" value="P:proteolysis"/>
    <property type="evidence" value="ECO:0007669"/>
    <property type="project" value="UniProtKB-KW"/>
</dbReference>
<dbReference type="SMART" id="SM00793">
    <property type="entry name" value="AgrB"/>
    <property type="match status" value="1"/>
</dbReference>
<keyword evidence="6 8" id="KW-1133">Transmembrane helix</keyword>
<keyword evidence="5" id="KW-0378">Hydrolase</keyword>
<feature type="transmembrane region" description="Helical" evidence="8">
    <location>
        <begin position="69"/>
        <end position="91"/>
    </location>
</feature>
<evidence type="ECO:0000256" key="2">
    <source>
        <dbReference type="ARBA" id="ARBA00022654"/>
    </source>
</evidence>
<feature type="transmembrane region" description="Helical" evidence="8">
    <location>
        <begin position="138"/>
        <end position="158"/>
    </location>
</feature>
<dbReference type="EMBL" id="JACRYT010000006">
    <property type="protein sequence ID" value="MBC6679663.1"/>
    <property type="molecule type" value="Genomic_DNA"/>
</dbReference>